<dbReference type="GO" id="GO:0004386">
    <property type="term" value="F:helicase activity"/>
    <property type="evidence" value="ECO:0007669"/>
    <property type="project" value="UniProtKB-KW"/>
</dbReference>
<organism evidence="10 11">
    <name type="scientific">Clostridium aestuarii</name>
    <dbReference type="NCBI Taxonomy" id="338193"/>
    <lineage>
        <taxon>Bacteria</taxon>
        <taxon>Bacillati</taxon>
        <taxon>Bacillota</taxon>
        <taxon>Clostridia</taxon>
        <taxon>Eubacteriales</taxon>
        <taxon>Clostridiaceae</taxon>
        <taxon>Clostridium</taxon>
    </lineage>
</organism>
<feature type="domain" description="DEAD-box RNA helicase Q" evidence="9">
    <location>
        <begin position="3"/>
        <end position="31"/>
    </location>
</feature>
<dbReference type="PANTHER" id="PTHR47963:SF7">
    <property type="entry name" value="ATP-DEPENDENT RNA HELICASE YFML-RELATED"/>
    <property type="match status" value="1"/>
</dbReference>
<dbReference type="PROSITE" id="PS51195">
    <property type="entry name" value="Q_MOTIF"/>
    <property type="match status" value="1"/>
</dbReference>
<dbReference type="Pfam" id="PF00271">
    <property type="entry name" value="Helicase_C"/>
    <property type="match status" value="1"/>
</dbReference>
<dbReference type="InterPro" id="IPR001650">
    <property type="entry name" value="Helicase_C-like"/>
</dbReference>
<dbReference type="EMBL" id="JAPQER010000001">
    <property type="protein sequence ID" value="MCY6482952.1"/>
    <property type="molecule type" value="Genomic_DNA"/>
</dbReference>
<dbReference type="CDD" id="cd00268">
    <property type="entry name" value="DEADc"/>
    <property type="match status" value="1"/>
</dbReference>
<feature type="domain" description="Helicase C-terminal" evidence="8">
    <location>
        <begin position="233"/>
        <end position="377"/>
    </location>
</feature>
<proteinExistence type="predicted"/>
<keyword evidence="4" id="KW-0067">ATP-binding</keyword>
<sequence length="406" mass="45627">MLISFDKLELNSNLIEGLKKEGINAPTDIQSKSIPLALENKDIIGQSETGSGKTLAYLLPIFQKINSEKKEMQAIILAPTHELVMQIDRQIKLLSENSGANITSTTIIGEVNVKRQIEKLKQKPHIIVGSTGRILQLIKKKKISAHTIKTIVIDEGDKLLDKNNLNSVKDVIKTTMRDRQLMVFSATINENTINIAKTLMKEAEVIKIKDKKMVNPDINHMYICTEQRDKIEILRKLIAAIKPEKAIVFLNKSDEIDITTSKLQHHKIKAYALYGAAEKEDRKKALNGFRSGKYQVLIASDVAARGLDIKGVTHIFNLDLPEKSTEYLHRVGRTGRSGELGIAISIVTQKEISLIRKYEKDFNIKIKAKKVFKGTLLDADKVKPDGTNNNNRNSNSNKKNNFKKSK</sequence>
<feature type="region of interest" description="Disordered" evidence="6">
    <location>
        <begin position="381"/>
        <end position="406"/>
    </location>
</feature>
<dbReference type="PANTHER" id="PTHR47963">
    <property type="entry name" value="DEAD-BOX ATP-DEPENDENT RNA HELICASE 47, MITOCHONDRIAL"/>
    <property type="match status" value="1"/>
</dbReference>
<feature type="compositionally biased region" description="Low complexity" evidence="6">
    <location>
        <begin position="388"/>
        <end position="399"/>
    </location>
</feature>
<reference evidence="10" key="1">
    <citation type="submission" date="2022-12" db="EMBL/GenBank/DDBJ databases">
        <authorList>
            <person name="Wang J."/>
        </authorList>
    </citation>
    <scope>NUCLEOTIDE SEQUENCE</scope>
    <source>
        <strain evidence="10">HY-45-18</strain>
    </source>
</reference>
<keyword evidence="2" id="KW-0378">Hydrolase</keyword>
<dbReference type="PROSITE" id="PS51192">
    <property type="entry name" value="HELICASE_ATP_BIND_1"/>
    <property type="match status" value="1"/>
</dbReference>
<evidence type="ECO:0000313" key="10">
    <source>
        <dbReference type="EMBL" id="MCY6482952.1"/>
    </source>
</evidence>
<evidence type="ECO:0000256" key="2">
    <source>
        <dbReference type="ARBA" id="ARBA00022801"/>
    </source>
</evidence>
<dbReference type="Pfam" id="PF00270">
    <property type="entry name" value="DEAD"/>
    <property type="match status" value="1"/>
</dbReference>
<dbReference type="InterPro" id="IPR027417">
    <property type="entry name" value="P-loop_NTPase"/>
</dbReference>
<dbReference type="Gene3D" id="3.40.50.300">
    <property type="entry name" value="P-loop containing nucleotide triphosphate hydrolases"/>
    <property type="match status" value="2"/>
</dbReference>
<dbReference type="PROSITE" id="PS51194">
    <property type="entry name" value="HELICASE_CTER"/>
    <property type="match status" value="1"/>
</dbReference>
<evidence type="ECO:0000313" key="11">
    <source>
        <dbReference type="Proteomes" id="UP001078443"/>
    </source>
</evidence>
<evidence type="ECO:0000259" key="7">
    <source>
        <dbReference type="PROSITE" id="PS51192"/>
    </source>
</evidence>
<evidence type="ECO:0000256" key="3">
    <source>
        <dbReference type="ARBA" id="ARBA00022806"/>
    </source>
</evidence>
<dbReference type="InterPro" id="IPR044742">
    <property type="entry name" value="DEAD/DEAH_RhlB"/>
</dbReference>
<dbReference type="CDD" id="cd18787">
    <property type="entry name" value="SF2_C_DEAD"/>
    <property type="match status" value="1"/>
</dbReference>
<protein>
    <submittedName>
        <fullName evidence="10">DEAD/DEAH box helicase</fullName>
    </submittedName>
</protein>
<dbReference type="SMART" id="SM00490">
    <property type="entry name" value="HELICc"/>
    <property type="match status" value="1"/>
</dbReference>
<dbReference type="InterPro" id="IPR011545">
    <property type="entry name" value="DEAD/DEAH_box_helicase_dom"/>
</dbReference>
<dbReference type="InterPro" id="IPR050547">
    <property type="entry name" value="DEAD_box_RNA_helicases"/>
</dbReference>
<feature type="short sequence motif" description="Q motif" evidence="5">
    <location>
        <begin position="3"/>
        <end position="31"/>
    </location>
</feature>
<gene>
    <name evidence="10" type="ORF">OW763_01100</name>
</gene>
<accession>A0ABT4CVW5</accession>
<dbReference type="Proteomes" id="UP001078443">
    <property type="component" value="Unassembled WGS sequence"/>
</dbReference>
<evidence type="ECO:0000256" key="6">
    <source>
        <dbReference type="SAM" id="MobiDB-lite"/>
    </source>
</evidence>
<dbReference type="InterPro" id="IPR014014">
    <property type="entry name" value="RNA_helicase_DEAD_Q_motif"/>
</dbReference>
<evidence type="ECO:0000256" key="1">
    <source>
        <dbReference type="ARBA" id="ARBA00022741"/>
    </source>
</evidence>
<keyword evidence="11" id="KW-1185">Reference proteome</keyword>
<dbReference type="SMART" id="SM00487">
    <property type="entry name" value="DEXDc"/>
    <property type="match status" value="1"/>
</dbReference>
<feature type="domain" description="Helicase ATP-binding" evidence="7">
    <location>
        <begin position="34"/>
        <end position="206"/>
    </location>
</feature>
<evidence type="ECO:0000256" key="4">
    <source>
        <dbReference type="ARBA" id="ARBA00022840"/>
    </source>
</evidence>
<evidence type="ECO:0000256" key="5">
    <source>
        <dbReference type="PROSITE-ProRule" id="PRU00552"/>
    </source>
</evidence>
<keyword evidence="3 10" id="KW-0347">Helicase</keyword>
<name>A0ABT4CVW5_9CLOT</name>
<dbReference type="InterPro" id="IPR014001">
    <property type="entry name" value="Helicase_ATP-bd"/>
</dbReference>
<evidence type="ECO:0000259" key="8">
    <source>
        <dbReference type="PROSITE" id="PS51194"/>
    </source>
</evidence>
<keyword evidence="1" id="KW-0547">Nucleotide-binding</keyword>
<dbReference type="SUPFAM" id="SSF52540">
    <property type="entry name" value="P-loop containing nucleoside triphosphate hydrolases"/>
    <property type="match status" value="1"/>
</dbReference>
<evidence type="ECO:0000259" key="9">
    <source>
        <dbReference type="PROSITE" id="PS51195"/>
    </source>
</evidence>
<dbReference type="RefSeq" id="WP_268039219.1">
    <property type="nucleotide sequence ID" value="NZ_JAPQER010000001.1"/>
</dbReference>
<comment type="caution">
    <text evidence="10">The sequence shown here is derived from an EMBL/GenBank/DDBJ whole genome shotgun (WGS) entry which is preliminary data.</text>
</comment>